<dbReference type="EMBL" id="FOAZ01000005">
    <property type="protein sequence ID" value="SEL05961.1"/>
    <property type="molecule type" value="Genomic_DNA"/>
</dbReference>
<dbReference type="RefSeq" id="WP_042451904.1">
    <property type="nucleotide sequence ID" value="NZ_BBPN01000023.1"/>
</dbReference>
<dbReference type="Gene3D" id="3.30.70.1230">
    <property type="entry name" value="Nucleotide cyclase"/>
    <property type="match status" value="1"/>
</dbReference>
<evidence type="ECO:0000256" key="1">
    <source>
        <dbReference type="SAM" id="MobiDB-lite"/>
    </source>
</evidence>
<dbReference type="AlphaFoldDB" id="A0A1H7M4A2"/>
<evidence type="ECO:0000313" key="2">
    <source>
        <dbReference type="EMBL" id="SEL05961.1"/>
    </source>
</evidence>
<name>A0A1H7M4A2_STRJI</name>
<organism evidence="2 3">
    <name type="scientific">Streptacidiphilus jiangxiensis</name>
    <dbReference type="NCBI Taxonomy" id="235985"/>
    <lineage>
        <taxon>Bacteria</taxon>
        <taxon>Bacillati</taxon>
        <taxon>Actinomycetota</taxon>
        <taxon>Actinomycetes</taxon>
        <taxon>Kitasatosporales</taxon>
        <taxon>Streptomycetaceae</taxon>
        <taxon>Streptacidiphilus</taxon>
    </lineage>
</organism>
<reference evidence="3" key="1">
    <citation type="submission" date="2016-10" db="EMBL/GenBank/DDBJ databases">
        <authorList>
            <person name="Varghese N."/>
        </authorList>
    </citation>
    <scope>NUCLEOTIDE SEQUENCE [LARGE SCALE GENOMIC DNA]</scope>
    <source>
        <strain evidence="3">DSM 45096 / BCRC 16803 / CGMCC 4.1857 / CIP 109030 / JCM 12277 / KCTC 19219 / NBRC 100920 / 33214</strain>
    </source>
</reference>
<accession>A0A1H7M4A2</accession>
<dbReference type="eggNOG" id="COG2114">
    <property type="taxonomic scope" value="Bacteria"/>
</dbReference>
<keyword evidence="3" id="KW-1185">Reference proteome</keyword>
<feature type="compositionally biased region" description="Low complexity" evidence="1">
    <location>
        <begin position="203"/>
        <end position="224"/>
    </location>
</feature>
<dbReference type="OrthoDB" id="3482507at2"/>
<dbReference type="SUPFAM" id="SSF55073">
    <property type="entry name" value="Nucleotide cyclase"/>
    <property type="match status" value="1"/>
</dbReference>
<sequence length="253" mass="26995">MPDPVNRTILLLDIERFGTHDEVQQAFMRRVLYDVVQDTLRAAEVEQTEARLEDRGDSVMVFVDAAIPRTRVLRALLRETPAALAGYNRLAASSAQVRLRMVLAEGEVALHEIPGAIGGAVGRELNQAFRLLNSDELRTALKAVTGDCVLCVSDSVYQRVVRQGHPGLVPEEFHPVPVLGKEGELTAWVHGVAPTGRADDRSTAATGPARTGPAPTGPAPTYNGGVAGRDQITVSGSTVHGDVVFGGRADGHP</sequence>
<dbReference type="STRING" id="235985.SAMN05414137_105167"/>
<dbReference type="Proteomes" id="UP000183015">
    <property type="component" value="Unassembled WGS sequence"/>
</dbReference>
<dbReference type="InterPro" id="IPR029787">
    <property type="entry name" value="Nucleotide_cyclase"/>
</dbReference>
<proteinExistence type="predicted"/>
<protein>
    <submittedName>
        <fullName evidence="2">Adenylate cyclase, class 3</fullName>
    </submittedName>
</protein>
<feature type="region of interest" description="Disordered" evidence="1">
    <location>
        <begin position="194"/>
        <end position="226"/>
    </location>
</feature>
<gene>
    <name evidence="2" type="ORF">SAMN05414137_105167</name>
</gene>
<evidence type="ECO:0000313" key="3">
    <source>
        <dbReference type="Proteomes" id="UP000183015"/>
    </source>
</evidence>